<keyword evidence="3" id="KW-0862">Zinc</keyword>
<dbReference type="PROSITE" id="PS50114">
    <property type="entry name" value="GATA_ZN_FINGER_2"/>
    <property type="match status" value="1"/>
</dbReference>
<keyword evidence="2 7" id="KW-0863">Zinc-finger</keyword>
<evidence type="ECO:0000256" key="5">
    <source>
        <dbReference type="ARBA" id="ARBA00023125"/>
    </source>
</evidence>
<evidence type="ECO:0000313" key="11">
    <source>
        <dbReference type="Proteomes" id="UP001497480"/>
    </source>
</evidence>
<keyword evidence="4" id="KW-0805">Transcription regulation</keyword>
<feature type="compositionally biased region" description="Polar residues" evidence="8">
    <location>
        <begin position="14"/>
        <end position="23"/>
    </location>
</feature>
<feature type="compositionally biased region" description="Pro residues" evidence="8">
    <location>
        <begin position="1"/>
        <end position="11"/>
    </location>
</feature>
<comment type="caution">
    <text evidence="10">The sequence shown here is derived from an EMBL/GenBank/DDBJ whole genome shotgun (WGS) entry which is preliminary data.</text>
</comment>
<name>A0AAV1W9R8_LUPLU</name>
<dbReference type="SMART" id="SM00401">
    <property type="entry name" value="ZnF_GATA"/>
    <property type="match status" value="1"/>
</dbReference>
<dbReference type="PROSITE" id="PS00344">
    <property type="entry name" value="GATA_ZN_FINGER_1"/>
    <property type="match status" value="1"/>
</dbReference>
<evidence type="ECO:0000256" key="6">
    <source>
        <dbReference type="ARBA" id="ARBA00023163"/>
    </source>
</evidence>
<gene>
    <name evidence="10" type="ORF">LLUT_LOCUS6828</name>
</gene>
<dbReference type="Gene3D" id="3.30.50.10">
    <property type="entry name" value="Erythroid Transcription Factor GATA-1, subunit A"/>
    <property type="match status" value="1"/>
</dbReference>
<keyword evidence="6" id="KW-0804">Transcription</keyword>
<protein>
    <recommendedName>
        <fullName evidence="9">GATA-type domain-containing protein</fullName>
    </recommendedName>
</protein>
<sequence length="288" mass="32064">MTPDSLNPPGPYKQDQNQLLCAPNNHDSTSFPCRAFFEVHDQRQIGDIRFFRHDEQQGHKRVFHGESSSTHQVYNNSSFVSPHEPVMVDPSNACDHNLSLYKIELQEENKSSYKSAIYMSSKIRLTRKMMSSSSNPSGQRSNSIITRVCADCNTSSTPLWRTGPNGPKTLCNACGIRQRKARKAMAEAANSFAASTDASIATNTRVFHKEKKKCSKDHFGNFKNKCKASATSSVTTTGGTSQGELKLHFKDFFANNMRNNSAIQLLIDEEVAQAALLLMDLSSGFLHF</sequence>
<dbReference type="EMBL" id="CAXHTB010000004">
    <property type="protein sequence ID" value="CAL0305768.1"/>
    <property type="molecule type" value="Genomic_DNA"/>
</dbReference>
<evidence type="ECO:0000256" key="7">
    <source>
        <dbReference type="PROSITE-ProRule" id="PRU00094"/>
    </source>
</evidence>
<evidence type="ECO:0000256" key="8">
    <source>
        <dbReference type="SAM" id="MobiDB-lite"/>
    </source>
</evidence>
<dbReference type="InterPro" id="IPR013088">
    <property type="entry name" value="Znf_NHR/GATA"/>
</dbReference>
<accession>A0AAV1W9R8</accession>
<evidence type="ECO:0000256" key="1">
    <source>
        <dbReference type="ARBA" id="ARBA00022723"/>
    </source>
</evidence>
<dbReference type="GO" id="GO:0006355">
    <property type="term" value="P:regulation of DNA-templated transcription"/>
    <property type="evidence" value="ECO:0007669"/>
    <property type="project" value="InterPro"/>
</dbReference>
<dbReference type="AlphaFoldDB" id="A0AAV1W9R8"/>
<dbReference type="InterPro" id="IPR052138">
    <property type="entry name" value="GATA_ZnFinger_Domain"/>
</dbReference>
<dbReference type="CDD" id="cd00202">
    <property type="entry name" value="ZnF_GATA"/>
    <property type="match status" value="1"/>
</dbReference>
<dbReference type="Pfam" id="PF00320">
    <property type="entry name" value="GATA"/>
    <property type="match status" value="1"/>
</dbReference>
<keyword evidence="1" id="KW-0479">Metal-binding</keyword>
<organism evidence="10 11">
    <name type="scientific">Lupinus luteus</name>
    <name type="common">European yellow lupine</name>
    <dbReference type="NCBI Taxonomy" id="3873"/>
    <lineage>
        <taxon>Eukaryota</taxon>
        <taxon>Viridiplantae</taxon>
        <taxon>Streptophyta</taxon>
        <taxon>Embryophyta</taxon>
        <taxon>Tracheophyta</taxon>
        <taxon>Spermatophyta</taxon>
        <taxon>Magnoliopsida</taxon>
        <taxon>eudicotyledons</taxon>
        <taxon>Gunneridae</taxon>
        <taxon>Pentapetalae</taxon>
        <taxon>rosids</taxon>
        <taxon>fabids</taxon>
        <taxon>Fabales</taxon>
        <taxon>Fabaceae</taxon>
        <taxon>Papilionoideae</taxon>
        <taxon>50 kb inversion clade</taxon>
        <taxon>genistoids sensu lato</taxon>
        <taxon>core genistoids</taxon>
        <taxon>Genisteae</taxon>
        <taxon>Lupinus</taxon>
    </lineage>
</organism>
<reference evidence="10 11" key="1">
    <citation type="submission" date="2024-03" db="EMBL/GenBank/DDBJ databases">
        <authorList>
            <person name="Martinez-Hernandez J."/>
        </authorList>
    </citation>
    <scope>NUCLEOTIDE SEQUENCE [LARGE SCALE GENOMIC DNA]</scope>
</reference>
<evidence type="ECO:0000259" key="9">
    <source>
        <dbReference type="PROSITE" id="PS50114"/>
    </source>
</evidence>
<evidence type="ECO:0000256" key="4">
    <source>
        <dbReference type="ARBA" id="ARBA00023015"/>
    </source>
</evidence>
<dbReference type="SUPFAM" id="SSF57716">
    <property type="entry name" value="Glucocorticoid receptor-like (DNA-binding domain)"/>
    <property type="match status" value="1"/>
</dbReference>
<dbReference type="InterPro" id="IPR000679">
    <property type="entry name" value="Znf_GATA"/>
</dbReference>
<keyword evidence="11" id="KW-1185">Reference proteome</keyword>
<proteinExistence type="predicted"/>
<evidence type="ECO:0000256" key="3">
    <source>
        <dbReference type="ARBA" id="ARBA00022833"/>
    </source>
</evidence>
<dbReference type="Proteomes" id="UP001497480">
    <property type="component" value="Unassembled WGS sequence"/>
</dbReference>
<dbReference type="GO" id="GO:0008270">
    <property type="term" value="F:zinc ion binding"/>
    <property type="evidence" value="ECO:0007669"/>
    <property type="project" value="UniProtKB-KW"/>
</dbReference>
<keyword evidence="5" id="KW-0238">DNA-binding</keyword>
<dbReference type="GO" id="GO:0043565">
    <property type="term" value="F:sequence-specific DNA binding"/>
    <property type="evidence" value="ECO:0007669"/>
    <property type="project" value="InterPro"/>
</dbReference>
<dbReference type="PANTHER" id="PTHR47255">
    <property type="entry name" value="GATA TRANSCRIPTION FACTOR 22-RELATED"/>
    <property type="match status" value="1"/>
</dbReference>
<feature type="domain" description="GATA-type" evidence="9">
    <location>
        <begin position="147"/>
        <end position="179"/>
    </location>
</feature>
<evidence type="ECO:0000313" key="10">
    <source>
        <dbReference type="EMBL" id="CAL0305768.1"/>
    </source>
</evidence>
<feature type="region of interest" description="Disordered" evidence="8">
    <location>
        <begin position="1"/>
        <end position="23"/>
    </location>
</feature>
<dbReference type="PANTHER" id="PTHR47255:SF13">
    <property type="entry name" value="GATA-TYPE DOMAIN-CONTAINING PROTEIN"/>
    <property type="match status" value="1"/>
</dbReference>
<evidence type="ECO:0000256" key="2">
    <source>
        <dbReference type="ARBA" id="ARBA00022771"/>
    </source>
</evidence>